<evidence type="ECO:0000313" key="17">
    <source>
        <dbReference type="Proteomes" id="UP000006875"/>
    </source>
</evidence>
<proteinExistence type="inferred from homology"/>
<protein>
    <recommendedName>
        <fullName evidence="10 11">Pyrroline-5-carboxylate reductase</fullName>
        <shortName evidence="10">P5C reductase</shortName>
        <shortName evidence="10">P5CR</shortName>
        <ecNumber evidence="10 11">1.5.1.2</ecNumber>
    </recommendedName>
    <alternativeName>
        <fullName evidence="10">PCA reductase</fullName>
    </alternativeName>
</protein>
<evidence type="ECO:0000256" key="8">
    <source>
        <dbReference type="ARBA" id="ARBA00050547"/>
    </source>
</evidence>
<keyword evidence="7 10" id="KW-0560">Oxidoreductase</keyword>
<dbReference type="InterPro" id="IPR053790">
    <property type="entry name" value="P5CR-like_CS"/>
</dbReference>
<dbReference type="NCBIfam" id="TIGR00112">
    <property type="entry name" value="proC"/>
    <property type="match status" value="1"/>
</dbReference>
<dbReference type="InterPro" id="IPR029036">
    <property type="entry name" value="P5CR_dimer"/>
</dbReference>
<sequence>MDKKIGFIGCGNMGEAILGGIISSGVLEGKNIWVSELSSDRLKELSDKYEVNTTTDGKEVVKNTDIFIIAVKPNIYPVVLENIKELIDSTKTVVTIAAGVTIASVENIIGSDKKIIRTMPNTPALVGEGMTSISPNGVVKEDEVEEVKGIFKSFGKAEILSEYLIDSVIGVSGSAPAYVFMFIEALADGAVLEGMPREKAYQFAAQTVLGSAKMVLETGKHPGVLKDAVCSPGGTTIEAVKVLEEEGFRKAVIKAVEACASKSKKMSK</sequence>
<evidence type="ECO:0000259" key="14">
    <source>
        <dbReference type="Pfam" id="PF03807"/>
    </source>
</evidence>
<comment type="catalytic activity">
    <reaction evidence="9 10 13">
        <text>L-proline + NADP(+) = (S)-1-pyrroline-5-carboxylate + NADPH + 2 H(+)</text>
        <dbReference type="Rhea" id="RHEA:14109"/>
        <dbReference type="ChEBI" id="CHEBI:15378"/>
        <dbReference type="ChEBI" id="CHEBI:17388"/>
        <dbReference type="ChEBI" id="CHEBI:57783"/>
        <dbReference type="ChEBI" id="CHEBI:58349"/>
        <dbReference type="ChEBI" id="CHEBI:60039"/>
        <dbReference type="EC" id="1.5.1.2"/>
    </reaction>
</comment>
<evidence type="ECO:0000256" key="9">
    <source>
        <dbReference type="ARBA" id="ARBA00052690"/>
    </source>
</evidence>
<dbReference type="OrthoDB" id="9805754at2"/>
<accession>E3HBX3</accession>
<evidence type="ECO:0000259" key="15">
    <source>
        <dbReference type="Pfam" id="PF14748"/>
    </source>
</evidence>
<evidence type="ECO:0000256" key="7">
    <source>
        <dbReference type="ARBA" id="ARBA00023002"/>
    </source>
</evidence>
<comment type="similarity">
    <text evidence="2 10 13">Belongs to the pyrroline-5-carboxylate reductase family.</text>
</comment>
<dbReference type="Pfam" id="PF14748">
    <property type="entry name" value="P5CR_dimer"/>
    <property type="match status" value="1"/>
</dbReference>
<feature type="binding site" evidence="12">
    <location>
        <begin position="70"/>
        <end position="73"/>
    </location>
    <ligand>
        <name>NADP(+)</name>
        <dbReference type="ChEBI" id="CHEBI:58349"/>
    </ligand>
</feature>
<dbReference type="FunFam" id="3.40.50.720:FF:000105">
    <property type="entry name" value="Pyrroline-5-carboxylate reductase"/>
    <property type="match status" value="1"/>
</dbReference>
<feature type="domain" description="Pyrroline-5-carboxylate reductase dimerisation" evidence="15">
    <location>
        <begin position="162"/>
        <end position="266"/>
    </location>
</feature>
<dbReference type="SUPFAM" id="SSF48179">
    <property type="entry name" value="6-phosphogluconate dehydrogenase C-terminal domain-like"/>
    <property type="match status" value="1"/>
</dbReference>
<keyword evidence="6 10" id="KW-0521">NADP</keyword>
<dbReference type="InterPro" id="IPR000304">
    <property type="entry name" value="Pyrroline-COOH_reductase"/>
</dbReference>
<dbReference type="Gene3D" id="1.10.3730.10">
    <property type="entry name" value="ProC C-terminal domain-like"/>
    <property type="match status" value="1"/>
</dbReference>
<evidence type="ECO:0000256" key="5">
    <source>
        <dbReference type="ARBA" id="ARBA00022650"/>
    </source>
</evidence>
<comment type="subcellular location">
    <subcellularLocation>
        <location evidence="10">Cytoplasm</location>
    </subcellularLocation>
</comment>
<feature type="domain" description="Pyrroline-5-carboxylate reductase catalytic N-terminal" evidence="14">
    <location>
        <begin position="4"/>
        <end position="99"/>
    </location>
</feature>
<dbReference type="PIRSF" id="PIRSF000193">
    <property type="entry name" value="Pyrrol-5-carb_rd"/>
    <property type="match status" value="1"/>
</dbReference>
<evidence type="ECO:0000256" key="2">
    <source>
        <dbReference type="ARBA" id="ARBA00005525"/>
    </source>
</evidence>
<dbReference type="GO" id="GO:0004735">
    <property type="term" value="F:pyrroline-5-carboxylate reductase activity"/>
    <property type="evidence" value="ECO:0007669"/>
    <property type="project" value="UniProtKB-UniRule"/>
</dbReference>
<dbReference type="PANTHER" id="PTHR11645">
    <property type="entry name" value="PYRROLINE-5-CARBOXYLATE REDUCTASE"/>
    <property type="match status" value="1"/>
</dbReference>
<dbReference type="HOGENOM" id="CLU_042344_3_1_0"/>
<dbReference type="Pfam" id="PF03807">
    <property type="entry name" value="F420_oxidored"/>
    <property type="match status" value="1"/>
</dbReference>
<dbReference type="Gene3D" id="3.40.50.720">
    <property type="entry name" value="NAD(P)-binding Rossmann-like Domain"/>
    <property type="match status" value="1"/>
</dbReference>
<dbReference type="EMBL" id="CP002282">
    <property type="protein sequence ID" value="ADO84299.1"/>
    <property type="molecule type" value="Genomic_DNA"/>
</dbReference>
<dbReference type="FunFam" id="1.10.3730.10:FF:000001">
    <property type="entry name" value="Pyrroline-5-carboxylate reductase"/>
    <property type="match status" value="1"/>
</dbReference>
<keyword evidence="3 10" id="KW-0963">Cytoplasm</keyword>
<dbReference type="Proteomes" id="UP000006875">
    <property type="component" value="Plasmid pILYOP01"/>
</dbReference>
<dbReference type="RefSeq" id="WP_013388958.1">
    <property type="nucleotide sequence ID" value="NC_014633.1"/>
</dbReference>
<dbReference type="SUPFAM" id="SSF51735">
    <property type="entry name" value="NAD(P)-binding Rossmann-fold domains"/>
    <property type="match status" value="1"/>
</dbReference>
<evidence type="ECO:0000256" key="11">
    <source>
        <dbReference type="NCBIfam" id="TIGR00112"/>
    </source>
</evidence>
<dbReference type="InterPro" id="IPR036291">
    <property type="entry name" value="NAD(P)-bd_dom_sf"/>
</dbReference>
<evidence type="ECO:0000256" key="1">
    <source>
        <dbReference type="ARBA" id="ARBA00005205"/>
    </source>
</evidence>
<name>E3HBX3_ILYPC</name>
<keyword evidence="17" id="KW-1185">Reference proteome</keyword>
<evidence type="ECO:0000256" key="3">
    <source>
        <dbReference type="ARBA" id="ARBA00022490"/>
    </source>
</evidence>
<evidence type="ECO:0000313" key="16">
    <source>
        <dbReference type="EMBL" id="ADO84299.1"/>
    </source>
</evidence>
<feature type="binding site" evidence="12">
    <location>
        <begin position="8"/>
        <end position="13"/>
    </location>
    <ligand>
        <name>NADP(+)</name>
        <dbReference type="ChEBI" id="CHEBI:58349"/>
    </ligand>
</feature>
<dbReference type="AlphaFoldDB" id="E3HBX3"/>
<dbReference type="HAMAP" id="MF_01925">
    <property type="entry name" value="P5C_reductase"/>
    <property type="match status" value="1"/>
</dbReference>
<dbReference type="KEGG" id="ipo:Ilyop_2540"/>
<dbReference type="GO" id="GO:0055129">
    <property type="term" value="P:L-proline biosynthetic process"/>
    <property type="evidence" value="ECO:0007669"/>
    <property type="project" value="UniProtKB-UniRule"/>
</dbReference>
<organism evidence="16 17">
    <name type="scientific">Ilyobacter polytropus (strain ATCC 51220 / DSM 2926 / LMG 16218 / CuHBu1)</name>
    <dbReference type="NCBI Taxonomy" id="572544"/>
    <lineage>
        <taxon>Bacteria</taxon>
        <taxon>Fusobacteriati</taxon>
        <taxon>Fusobacteriota</taxon>
        <taxon>Fusobacteriia</taxon>
        <taxon>Fusobacteriales</taxon>
        <taxon>Fusobacteriaceae</taxon>
        <taxon>Ilyobacter</taxon>
    </lineage>
</organism>
<dbReference type="InterPro" id="IPR008927">
    <property type="entry name" value="6-PGluconate_DH-like_C_sf"/>
</dbReference>
<comment type="catalytic activity">
    <reaction evidence="8 10">
        <text>L-proline + NAD(+) = (S)-1-pyrroline-5-carboxylate + NADH + 2 H(+)</text>
        <dbReference type="Rhea" id="RHEA:14105"/>
        <dbReference type="ChEBI" id="CHEBI:15378"/>
        <dbReference type="ChEBI" id="CHEBI:17388"/>
        <dbReference type="ChEBI" id="CHEBI:57540"/>
        <dbReference type="ChEBI" id="CHEBI:57945"/>
        <dbReference type="ChEBI" id="CHEBI:60039"/>
        <dbReference type="EC" id="1.5.1.2"/>
    </reaction>
</comment>
<dbReference type="PANTHER" id="PTHR11645:SF0">
    <property type="entry name" value="PYRROLINE-5-CARBOXYLATE REDUCTASE 3"/>
    <property type="match status" value="1"/>
</dbReference>
<evidence type="ECO:0000256" key="6">
    <source>
        <dbReference type="ARBA" id="ARBA00022857"/>
    </source>
</evidence>
<keyword evidence="4 10" id="KW-0028">Amino-acid biosynthesis</keyword>
<dbReference type="GO" id="GO:0005737">
    <property type="term" value="C:cytoplasm"/>
    <property type="evidence" value="ECO:0007669"/>
    <property type="project" value="UniProtKB-SubCell"/>
</dbReference>
<keyword evidence="16" id="KW-0614">Plasmid</keyword>
<geneLocation type="plasmid" evidence="16 17">
    <name>pILYOP01</name>
</geneLocation>
<dbReference type="EC" id="1.5.1.2" evidence="10 11"/>
<dbReference type="PROSITE" id="PS00521">
    <property type="entry name" value="P5CR"/>
    <property type="match status" value="1"/>
</dbReference>
<evidence type="ECO:0000256" key="12">
    <source>
        <dbReference type="PIRSR" id="PIRSR000193-1"/>
    </source>
</evidence>
<dbReference type="InterPro" id="IPR028939">
    <property type="entry name" value="P5C_Rdtase_cat_N"/>
</dbReference>
<comment type="pathway">
    <text evidence="1 10 13">Amino-acid biosynthesis; L-proline biosynthesis; L-proline from L-glutamate 5-semialdehyde: step 1/1.</text>
</comment>
<evidence type="ECO:0000256" key="4">
    <source>
        <dbReference type="ARBA" id="ARBA00022605"/>
    </source>
</evidence>
<keyword evidence="5 10" id="KW-0641">Proline biosynthesis</keyword>
<comment type="function">
    <text evidence="10">Catalyzes the reduction of 1-pyrroline-5-carboxylate (PCA) to L-proline.</text>
</comment>
<dbReference type="UniPathway" id="UPA00098">
    <property type="reaction ID" value="UER00361"/>
</dbReference>
<evidence type="ECO:0000256" key="13">
    <source>
        <dbReference type="RuleBase" id="RU003903"/>
    </source>
</evidence>
<gene>
    <name evidence="10" type="primary">proC</name>
    <name evidence="16" type="ordered locus">Ilyop_2540</name>
</gene>
<reference evidence="16 17" key="1">
    <citation type="journal article" date="2010" name="Stand. Genomic Sci.">
        <title>Complete genome sequence of Ilyobacter polytropus type strain (CuHbu1).</title>
        <authorList>
            <person name="Sikorski J."/>
            <person name="Chertkov O."/>
            <person name="Lapidus A."/>
            <person name="Nolan M."/>
            <person name="Lucas S."/>
            <person name="Del Rio T.G."/>
            <person name="Tice H."/>
            <person name="Cheng J.F."/>
            <person name="Tapia R."/>
            <person name="Han C."/>
            <person name="Goodwin L."/>
            <person name="Pitluck S."/>
            <person name="Liolios K."/>
            <person name="Ivanova N."/>
            <person name="Mavromatis K."/>
            <person name="Mikhailova N."/>
            <person name="Pati A."/>
            <person name="Chen A."/>
            <person name="Palaniappan K."/>
            <person name="Land M."/>
            <person name="Hauser L."/>
            <person name="Chang Y.J."/>
            <person name="Jeffries C.D."/>
            <person name="Brambilla E."/>
            <person name="Yasawong M."/>
            <person name="Rohde M."/>
            <person name="Pukall R."/>
            <person name="Spring S."/>
            <person name="Goker M."/>
            <person name="Woyke T."/>
            <person name="Bristow J."/>
            <person name="Eisen J.A."/>
            <person name="Markowitz V."/>
            <person name="Hugenholtz P."/>
            <person name="Kyrpides N.C."/>
            <person name="Klenk H.P."/>
        </authorList>
    </citation>
    <scope>NUCLEOTIDE SEQUENCE [LARGE SCALE GENOMIC DNA]</scope>
    <source>
        <strain evidence="17">ATCC 51220 / DSM 2926 / LMG 16218 / CuHBu1</strain>
        <plasmid evidence="17">pILYOP01</plasmid>
    </source>
</reference>
<evidence type="ECO:0000256" key="10">
    <source>
        <dbReference type="HAMAP-Rule" id="MF_01925"/>
    </source>
</evidence>